<evidence type="ECO:0000313" key="2">
    <source>
        <dbReference type="Proteomes" id="UP000308267"/>
    </source>
</evidence>
<reference evidence="1 2" key="1">
    <citation type="journal article" date="2019" name="BMC Genomics">
        <title>New insights from Opisthorchis felineus genome: update on genomics of the epidemiologically important liver flukes.</title>
        <authorList>
            <person name="Ershov N.I."/>
            <person name="Mordvinov V.A."/>
            <person name="Prokhortchouk E.B."/>
            <person name="Pakharukova M.Y."/>
            <person name="Gunbin K.V."/>
            <person name="Ustyantsev K."/>
            <person name="Genaev M.A."/>
            <person name="Blinov A.G."/>
            <person name="Mazur A."/>
            <person name="Boulygina E."/>
            <person name="Tsygankova S."/>
            <person name="Khrameeva E."/>
            <person name="Chekanov N."/>
            <person name="Fan G."/>
            <person name="Xiao A."/>
            <person name="Zhang H."/>
            <person name="Xu X."/>
            <person name="Yang H."/>
            <person name="Solovyev V."/>
            <person name="Lee S.M."/>
            <person name="Liu X."/>
            <person name="Afonnikov D.A."/>
            <person name="Skryabin K.G."/>
        </authorList>
    </citation>
    <scope>NUCLEOTIDE SEQUENCE [LARGE SCALE GENOMIC DNA]</scope>
    <source>
        <strain evidence="1">AK-0245</strain>
        <tissue evidence="1">Whole organism</tissue>
    </source>
</reference>
<proteinExistence type="predicted"/>
<dbReference type="EMBL" id="SJOL01005167">
    <property type="protein sequence ID" value="TGZ70735.1"/>
    <property type="molecule type" value="Genomic_DNA"/>
</dbReference>
<comment type="caution">
    <text evidence="1">The sequence shown here is derived from an EMBL/GenBank/DDBJ whole genome shotgun (WGS) entry which is preliminary data.</text>
</comment>
<gene>
    <name evidence="1" type="ORF">CRM22_003031</name>
</gene>
<protein>
    <submittedName>
        <fullName evidence="1">Uncharacterized protein</fullName>
    </submittedName>
</protein>
<dbReference type="Proteomes" id="UP000308267">
    <property type="component" value="Unassembled WGS sequence"/>
</dbReference>
<feature type="non-terminal residue" evidence="1">
    <location>
        <position position="79"/>
    </location>
</feature>
<sequence length="79" mass="9010">LSMTAFSILGKKLKHSLLLDQTIMTRSKPNDPIQYACNPVFITKGHVYLAMWHSRFVHRDGTPPFVDGQRFRLEVLPAA</sequence>
<name>A0A4S2M382_OPIFE</name>
<dbReference type="AlphaFoldDB" id="A0A4S2M382"/>
<organism evidence="1 2">
    <name type="scientific">Opisthorchis felineus</name>
    <dbReference type="NCBI Taxonomy" id="147828"/>
    <lineage>
        <taxon>Eukaryota</taxon>
        <taxon>Metazoa</taxon>
        <taxon>Spiralia</taxon>
        <taxon>Lophotrochozoa</taxon>
        <taxon>Platyhelminthes</taxon>
        <taxon>Trematoda</taxon>
        <taxon>Digenea</taxon>
        <taxon>Opisthorchiida</taxon>
        <taxon>Opisthorchiata</taxon>
        <taxon>Opisthorchiidae</taxon>
        <taxon>Opisthorchis</taxon>
    </lineage>
</organism>
<evidence type="ECO:0000313" key="1">
    <source>
        <dbReference type="EMBL" id="TGZ70735.1"/>
    </source>
</evidence>
<feature type="non-terminal residue" evidence="1">
    <location>
        <position position="1"/>
    </location>
</feature>
<keyword evidence="2" id="KW-1185">Reference proteome</keyword>
<accession>A0A4S2M382</accession>